<evidence type="ECO:0000313" key="2">
    <source>
        <dbReference type="Proteomes" id="UP001632037"/>
    </source>
</evidence>
<dbReference type="EMBL" id="JBIMZQ010000054">
    <property type="protein sequence ID" value="KAL3658484.1"/>
    <property type="molecule type" value="Genomic_DNA"/>
</dbReference>
<comment type="caution">
    <text evidence="1">The sequence shown here is derived from an EMBL/GenBank/DDBJ whole genome shotgun (WGS) entry which is preliminary data.</text>
</comment>
<proteinExistence type="predicted"/>
<dbReference type="Proteomes" id="UP001632037">
    <property type="component" value="Unassembled WGS sequence"/>
</dbReference>
<sequence>MKEACNRLYVRLQYIFAELGKVEKKKRLPSSEATWASLPSTCNIWNANKLVVRLIEHHAMMDGLFWKNENIDMLFKLLGLAGMEAMMAWKQKWGMDQRMHQEALKN</sequence>
<name>A0ABD3EWG0_9STRA</name>
<gene>
    <name evidence="1" type="ORF">V7S43_016616</name>
</gene>
<evidence type="ECO:0008006" key="3">
    <source>
        <dbReference type="Google" id="ProtNLM"/>
    </source>
</evidence>
<reference evidence="1 2" key="1">
    <citation type="submission" date="2024-09" db="EMBL/GenBank/DDBJ databases">
        <title>Genome sequencing and assembly of Phytophthora oleae, isolate VK10A, causative agent of rot of olive drupes.</title>
        <authorList>
            <person name="Conti Taguali S."/>
            <person name="Riolo M."/>
            <person name="La Spada F."/>
            <person name="Cacciola S.O."/>
            <person name="Dionisio G."/>
        </authorList>
    </citation>
    <scope>NUCLEOTIDE SEQUENCE [LARGE SCALE GENOMIC DNA]</scope>
    <source>
        <strain evidence="1 2">VK10A</strain>
    </source>
</reference>
<evidence type="ECO:0000313" key="1">
    <source>
        <dbReference type="EMBL" id="KAL3658484.1"/>
    </source>
</evidence>
<organism evidence="1 2">
    <name type="scientific">Phytophthora oleae</name>
    <dbReference type="NCBI Taxonomy" id="2107226"/>
    <lineage>
        <taxon>Eukaryota</taxon>
        <taxon>Sar</taxon>
        <taxon>Stramenopiles</taxon>
        <taxon>Oomycota</taxon>
        <taxon>Peronosporomycetes</taxon>
        <taxon>Peronosporales</taxon>
        <taxon>Peronosporaceae</taxon>
        <taxon>Phytophthora</taxon>
    </lineage>
</organism>
<accession>A0ABD3EWG0</accession>
<protein>
    <recommendedName>
        <fullName evidence="3">PiggyBac transposable element-derived protein domain-containing protein</fullName>
    </recommendedName>
</protein>
<dbReference type="AlphaFoldDB" id="A0ABD3EWG0"/>
<keyword evidence="2" id="KW-1185">Reference proteome</keyword>